<evidence type="ECO:0000313" key="3">
    <source>
        <dbReference type="Proteomes" id="UP000281245"/>
    </source>
</evidence>
<dbReference type="VEuPathDB" id="FungiDB:BTJ68_04414"/>
<gene>
    <name evidence="2" type="ORF">D0869_12661</name>
</gene>
<feature type="region of interest" description="Disordered" evidence="1">
    <location>
        <begin position="1"/>
        <end position="25"/>
    </location>
</feature>
<evidence type="ECO:0000256" key="1">
    <source>
        <dbReference type="SAM" id="MobiDB-lite"/>
    </source>
</evidence>
<comment type="caution">
    <text evidence="2">The sequence shown here is derived from an EMBL/GenBank/DDBJ whole genome shotgun (WGS) entry which is preliminary data.</text>
</comment>
<reference evidence="2 3" key="1">
    <citation type="journal article" date="2018" name="BMC Genomics">
        <title>Genomic evidence for intraspecific hybridization in a clonal and extremely halotolerant yeast.</title>
        <authorList>
            <person name="Gostincar C."/>
            <person name="Stajich J.E."/>
            <person name="Zupancic J."/>
            <person name="Zalar P."/>
            <person name="Gunde-Cimerman N."/>
        </authorList>
    </citation>
    <scope>NUCLEOTIDE SEQUENCE [LARGE SCALE GENOMIC DNA]</scope>
    <source>
        <strain evidence="2 3">EXF-6656</strain>
    </source>
</reference>
<sequence length="588" mass="67553">MIAARILPPSPAANADRHPVATSDDSTSFSLHRRLQCRNRTMLNDTWPEYILIRTVVFFLQSIGPLCTGYAFSILFQALLTTDKNVPLPQIVGQLIRNVNAFQWYCFAEAAFYLFFRWYRLHLQGEAIHPPLRSQADRKALFEKVRSEIHDPRKFLSGWFRGANIEDIGRDDLKEFLSWAFWEGRTTEDDQKELEELTRKVEDMMGEGRFKPGRGTAKGLRLTLDPIEMDHRSLLWYTLIALVDTATHLRLLRNGLQYHSTPSTSFAIFPPRPLAHLTSTAASPAPQLSYWLRPHTSPTRLPILYLHGIGVGLHPHVDFLHEQDCALNASSPPDDQVGILCLEVLQISSRLTTHPILPRSDFLAQLRRILDHHPGFDRFVLLSHSYGSVLSTHILTDDAMASRVAAALLVDPVTILLHMPDVAYNFTVRRPRKANEWQLWYFASKDPGVSHVLGRHFFWSQNVLWRDRLQHLVQQHGMRITASLSRRDLIVDTEAVGAYLMQNDVAPDPVLRRRDGEVGMDEREGVMGLEVEGEENKKKKQEWKEKGFVGRGLEVLWWDELDHAQVFDIKETKEKLVRVLVEYCRDSK</sequence>
<evidence type="ECO:0000313" key="2">
    <source>
        <dbReference type="EMBL" id="RMX74375.1"/>
    </source>
</evidence>
<dbReference type="AlphaFoldDB" id="A0A3M6W7C9"/>
<protein>
    <recommendedName>
        <fullName evidence="4">AB hydrolase-1 domain-containing protein</fullName>
    </recommendedName>
</protein>
<dbReference type="OrthoDB" id="6431331at2759"/>
<dbReference type="Gene3D" id="3.40.50.1820">
    <property type="entry name" value="alpha/beta hydrolase"/>
    <property type="match status" value="1"/>
</dbReference>
<name>A0A3M6W7C9_HORWE</name>
<organism evidence="2 3">
    <name type="scientific">Hortaea werneckii</name>
    <name type="common">Black yeast</name>
    <name type="synonym">Cladosporium werneckii</name>
    <dbReference type="NCBI Taxonomy" id="91943"/>
    <lineage>
        <taxon>Eukaryota</taxon>
        <taxon>Fungi</taxon>
        <taxon>Dikarya</taxon>
        <taxon>Ascomycota</taxon>
        <taxon>Pezizomycotina</taxon>
        <taxon>Dothideomycetes</taxon>
        <taxon>Dothideomycetidae</taxon>
        <taxon>Mycosphaerellales</taxon>
        <taxon>Teratosphaeriaceae</taxon>
        <taxon>Hortaea</taxon>
    </lineage>
</organism>
<dbReference type="PANTHER" id="PTHR37471">
    <property type="entry name" value="UNNAMED PRODUCT"/>
    <property type="match status" value="1"/>
</dbReference>
<accession>A0A3M6W7C9</accession>
<dbReference type="SUPFAM" id="SSF53474">
    <property type="entry name" value="alpha/beta-Hydrolases"/>
    <property type="match status" value="1"/>
</dbReference>
<dbReference type="InterPro" id="IPR029058">
    <property type="entry name" value="AB_hydrolase_fold"/>
</dbReference>
<dbReference type="PANTHER" id="PTHR37471:SF1">
    <property type="entry name" value="AB HYDROLASE-1 DOMAIN-CONTAINING PROTEIN"/>
    <property type="match status" value="1"/>
</dbReference>
<evidence type="ECO:0008006" key="4">
    <source>
        <dbReference type="Google" id="ProtNLM"/>
    </source>
</evidence>
<dbReference type="Proteomes" id="UP000281245">
    <property type="component" value="Unassembled WGS sequence"/>
</dbReference>
<proteinExistence type="predicted"/>
<dbReference type="EMBL" id="QWIJ01001548">
    <property type="protein sequence ID" value="RMX74375.1"/>
    <property type="molecule type" value="Genomic_DNA"/>
</dbReference>